<evidence type="ECO:0000256" key="10">
    <source>
        <dbReference type="ARBA" id="ARBA00048988"/>
    </source>
</evidence>
<dbReference type="GO" id="GO:0006281">
    <property type="term" value="P:DNA repair"/>
    <property type="evidence" value="ECO:0007669"/>
    <property type="project" value="UniProtKB-UniRule"/>
</dbReference>
<dbReference type="PANTHER" id="PTHR47961">
    <property type="entry name" value="DNA POLYMERASE THETA, PUTATIVE (AFU_ORTHOLOGUE AFUA_1G05260)-RELATED"/>
    <property type="match status" value="1"/>
</dbReference>
<dbReference type="Pfam" id="PF14520">
    <property type="entry name" value="HHH_5"/>
    <property type="match status" value="1"/>
</dbReference>
<comment type="subunit">
    <text evidence="11">Monomer.</text>
</comment>
<evidence type="ECO:0000259" key="12">
    <source>
        <dbReference type="PROSITE" id="PS51192"/>
    </source>
</evidence>
<dbReference type="EC" id="5.6.2.4" evidence="11"/>
<sequence length="712" mass="79258">MEIAGLPIPPDLAASYARRGITELYPPQAACVEAGLFSGKNLLISIPTASGKTLVAEMAMHHQVARGGKCLYIVPLRALASEKFQEFSGKGLRIGIATGDFDRRDDYLGRNDIIVATSEKVDSLLRNRTPWLADITLLVVDEAHLIDDPSRGATLEMVITKLRHRNPDMQIIGLSATIGNPADLAGWLDAELIESDWRPVDLREGVFFQDSIQFADRVRQIERKSKYEDLDLVLDTVAEGGQCLVFVSSRKNAEAFAKRAASGLKLANPVLAGYADRIRSNAATDMGKTLAACVAQGAAFHHAGLSREERQIVEAGFREGEIKVIASTPTLAAGLNLPARRVIIRDYLRFSAGEGMLPIPVREYRQMAGRAGRPHLDPYGEAVLIAKSEEMVEELFDCYIEAPAEDVRSRCANEAVLCTHILSLIATGFARERDEVLGFMDGTFYAHQGESQRALSRVVHRVLEFLREAEMITEVGDWLEPTEYGSLVSRLYIDPRSAEVIVTAMADQKDYTDIGLLHLLCSTPDMPTLFVRRDDMYLLDRFLADHRDDLWMEIPWDADEEFDRSLKTALLLADWVNEIGEDEICRRYNVGPGDVYGMVESVAWLVHASRHLAGLFAPHLVRPIEEMELRTKHGIKKELLPLIRLRGIGRVRARRLFDNGIDSIEALRAAGQEKVSRILGQGIAAQVFEQLDGVREEIQEISEEQSTLSRFG</sequence>
<evidence type="ECO:0000259" key="13">
    <source>
        <dbReference type="PROSITE" id="PS51194"/>
    </source>
</evidence>
<keyword evidence="7 11" id="KW-0234">DNA repair</keyword>
<evidence type="ECO:0000256" key="7">
    <source>
        <dbReference type="ARBA" id="ARBA00023204"/>
    </source>
</evidence>
<dbReference type="InterPro" id="IPR011545">
    <property type="entry name" value="DEAD/DEAH_box_helicase_dom"/>
</dbReference>
<dbReference type="GO" id="GO:0003677">
    <property type="term" value="F:DNA binding"/>
    <property type="evidence" value="ECO:0007669"/>
    <property type="project" value="UniProtKB-UniRule"/>
</dbReference>
<dbReference type="InterPro" id="IPR022965">
    <property type="entry name" value="Helicase_Hel308"/>
</dbReference>
<dbReference type="SMART" id="SM00487">
    <property type="entry name" value="DEXDc"/>
    <property type="match status" value="1"/>
</dbReference>
<dbReference type="GO" id="GO:0005524">
    <property type="term" value="F:ATP binding"/>
    <property type="evidence" value="ECO:0007669"/>
    <property type="project" value="UniProtKB-UniRule"/>
</dbReference>
<keyword evidence="6 11" id="KW-0238">DNA-binding</keyword>
<dbReference type="PROSITE" id="PS51194">
    <property type="entry name" value="HELICASE_CTER"/>
    <property type="match status" value="1"/>
</dbReference>
<evidence type="ECO:0000256" key="11">
    <source>
        <dbReference type="HAMAP-Rule" id="MF_00442"/>
    </source>
</evidence>
<dbReference type="InterPro" id="IPR048772">
    <property type="entry name" value="Hel308-like_dom4"/>
</dbReference>
<evidence type="ECO:0000256" key="1">
    <source>
        <dbReference type="ARBA" id="ARBA00022741"/>
    </source>
</evidence>
<dbReference type="InterPro" id="IPR046931">
    <property type="entry name" value="HTH_61"/>
</dbReference>
<dbReference type="STRING" id="2200.GCA_001571405_01694"/>
<feature type="domain" description="Helicase C-terminal" evidence="13">
    <location>
        <begin position="229"/>
        <end position="425"/>
    </location>
</feature>
<dbReference type="SUPFAM" id="SSF158702">
    <property type="entry name" value="Sec63 N-terminal domain-like"/>
    <property type="match status" value="1"/>
</dbReference>
<dbReference type="InterPro" id="IPR036390">
    <property type="entry name" value="WH_DNA-bd_sf"/>
</dbReference>
<dbReference type="CDD" id="cd18028">
    <property type="entry name" value="DEXHc_archSki2"/>
    <property type="match status" value="1"/>
</dbReference>
<accession>A0A1G9A1J3</accession>
<dbReference type="NCBIfam" id="NF002654">
    <property type="entry name" value="PRK02362.1"/>
    <property type="match status" value="1"/>
</dbReference>
<keyword evidence="4 11" id="KW-0347">Helicase</keyword>
<keyword evidence="8 11" id="KW-0413">Isomerase</keyword>
<evidence type="ECO:0000313" key="14">
    <source>
        <dbReference type="EMBL" id="SDK21131.1"/>
    </source>
</evidence>
<comment type="function">
    <text evidence="11">DNA-dependent ATPase and 3'-5' DNA helicase that may be involved in repair of stalled replication forks.</text>
</comment>
<evidence type="ECO:0000313" key="15">
    <source>
        <dbReference type="Proteomes" id="UP000326500"/>
    </source>
</evidence>
<organism evidence="14 15">
    <name type="scientific">Methanoculleus thermophilus</name>
    <dbReference type="NCBI Taxonomy" id="2200"/>
    <lineage>
        <taxon>Archaea</taxon>
        <taxon>Methanobacteriati</taxon>
        <taxon>Methanobacteriota</taxon>
        <taxon>Stenosarchaea group</taxon>
        <taxon>Methanomicrobia</taxon>
        <taxon>Methanomicrobiales</taxon>
        <taxon>Methanomicrobiaceae</taxon>
        <taxon>Methanoculleus</taxon>
    </lineage>
</organism>
<dbReference type="InterPro" id="IPR027417">
    <property type="entry name" value="P-loop_NTPase"/>
</dbReference>
<evidence type="ECO:0000256" key="3">
    <source>
        <dbReference type="ARBA" id="ARBA00022801"/>
    </source>
</evidence>
<dbReference type="CDD" id="cd18795">
    <property type="entry name" value="SF2_C_Ski2"/>
    <property type="match status" value="1"/>
</dbReference>
<dbReference type="InterPro" id="IPR001650">
    <property type="entry name" value="Helicase_C-like"/>
</dbReference>
<dbReference type="Pfam" id="PF20470">
    <property type="entry name" value="HTH_61"/>
    <property type="match status" value="1"/>
</dbReference>
<dbReference type="HAMAP" id="MF_00442">
    <property type="entry name" value="Helicase_Hel308"/>
    <property type="match status" value="1"/>
</dbReference>
<dbReference type="PROSITE" id="PS51192">
    <property type="entry name" value="HELICASE_ATP_BIND_1"/>
    <property type="match status" value="1"/>
</dbReference>
<protein>
    <recommendedName>
        <fullName evidence="11">ATP-dependent DNA helicase Hel308</fullName>
        <ecNumber evidence="11">5.6.2.4</ecNumber>
    </recommendedName>
    <alternativeName>
        <fullName evidence="11">DNA 3'-5' helicase Hel308</fullName>
    </alternativeName>
</protein>
<name>A0A1G9A1J3_9EURY</name>
<comment type="catalytic activity">
    <reaction evidence="10 11">
        <text>ATP + H2O = ADP + phosphate + H(+)</text>
        <dbReference type="Rhea" id="RHEA:13065"/>
        <dbReference type="ChEBI" id="CHEBI:15377"/>
        <dbReference type="ChEBI" id="CHEBI:15378"/>
        <dbReference type="ChEBI" id="CHEBI:30616"/>
        <dbReference type="ChEBI" id="CHEBI:43474"/>
        <dbReference type="ChEBI" id="CHEBI:456216"/>
        <dbReference type="EC" id="5.6.2.4"/>
    </reaction>
</comment>
<evidence type="ECO:0000256" key="8">
    <source>
        <dbReference type="ARBA" id="ARBA00023235"/>
    </source>
</evidence>
<dbReference type="SMART" id="SM00490">
    <property type="entry name" value="HELICc"/>
    <property type="match status" value="1"/>
</dbReference>
<keyword evidence="15" id="KW-1185">Reference proteome</keyword>
<reference evidence="14 15" key="1">
    <citation type="submission" date="2016-10" db="EMBL/GenBank/DDBJ databases">
        <authorList>
            <person name="Varghese N."/>
            <person name="Submissions S."/>
        </authorList>
    </citation>
    <scope>NUCLEOTIDE SEQUENCE [LARGE SCALE GENOMIC DNA]</scope>
    <source>
        <strain evidence="14 15">DSM 2373</strain>
    </source>
</reference>
<dbReference type="Pfam" id="PF00270">
    <property type="entry name" value="DEAD"/>
    <property type="match status" value="1"/>
</dbReference>
<keyword evidence="3 11" id="KW-0378">Hydrolase</keyword>
<proteinExistence type="inferred from homology"/>
<dbReference type="OrthoDB" id="371946at2157"/>
<evidence type="ECO:0000256" key="4">
    <source>
        <dbReference type="ARBA" id="ARBA00022806"/>
    </source>
</evidence>
<dbReference type="Pfam" id="PF00271">
    <property type="entry name" value="Helicase_C"/>
    <property type="match status" value="1"/>
</dbReference>
<dbReference type="Gene3D" id="1.10.150.20">
    <property type="entry name" value="5' to 3' exonuclease, C-terminal subdomain"/>
    <property type="match status" value="1"/>
</dbReference>
<dbReference type="GO" id="GO:0016887">
    <property type="term" value="F:ATP hydrolysis activity"/>
    <property type="evidence" value="ECO:0007669"/>
    <property type="project" value="RHEA"/>
</dbReference>
<evidence type="ECO:0000256" key="9">
    <source>
        <dbReference type="ARBA" id="ARBA00034617"/>
    </source>
</evidence>
<comment type="catalytic activity">
    <reaction evidence="9 11">
        <text>Couples ATP hydrolysis with the unwinding of duplex DNA by translocating in the 3'-5' direction.</text>
        <dbReference type="EC" id="5.6.2.4"/>
    </reaction>
</comment>
<dbReference type="InterPro" id="IPR050474">
    <property type="entry name" value="Hel308_SKI2-like"/>
</dbReference>
<dbReference type="RefSeq" id="WP_066957958.1">
    <property type="nucleotide sequence ID" value="NZ_BCNX01000008.1"/>
</dbReference>
<dbReference type="AlphaFoldDB" id="A0A1G9A1J3"/>
<dbReference type="EMBL" id="FNFT01000005">
    <property type="protein sequence ID" value="SDK21131.1"/>
    <property type="molecule type" value="Genomic_DNA"/>
</dbReference>
<evidence type="ECO:0000256" key="5">
    <source>
        <dbReference type="ARBA" id="ARBA00022840"/>
    </source>
</evidence>
<dbReference type="Gene3D" id="1.10.3380.30">
    <property type="match status" value="1"/>
</dbReference>
<evidence type="ECO:0000256" key="2">
    <source>
        <dbReference type="ARBA" id="ARBA00022763"/>
    </source>
</evidence>
<dbReference type="PANTHER" id="PTHR47961:SF10">
    <property type="entry name" value="ATP-DEPENDENT DNA HELICASE HEL308"/>
    <property type="match status" value="1"/>
</dbReference>
<comment type="similarity">
    <text evidence="11">Belongs to the helicase family. Hel308 subfamily.</text>
</comment>
<dbReference type="Proteomes" id="UP000326500">
    <property type="component" value="Unassembled WGS sequence"/>
</dbReference>
<dbReference type="Gene3D" id="3.40.50.300">
    <property type="entry name" value="P-loop containing nucleotide triphosphate hydrolases"/>
    <property type="match status" value="2"/>
</dbReference>
<feature type="binding site" evidence="11">
    <location>
        <position position="28"/>
    </location>
    <ligand>
        <name>ATP</name>
        <dbReference type="ChEBI" id="CHEBI:30616"/>
    </ligand>
</feature>
<keyword evidence="1 11" id="KW-0547">Nucleotide-binding</keyword>
<gene>
    <name evidence="11" type="primary">hel308</name>
    <name evidence="14" type="ORF">SAMN04488571_105125</name>
</gene>
<evidence type="ECO:0000256" key="6">
    <source>
        <dbReference type="ARBA" id="ARBA00023125"/>
    </source>
</evidence>
<keyword evidence="2 11" id="KW-0227">DNA damage</keyword>
<keyword evidence="5 11" id="KW-0067">ATP-binding</keyword>
<dbReference type="SUPFAM" id="SSF52540">
    <property type="entry name" value="P-loop containing nucleoside triphosphate hydrolases"/>
    <property type="match status" value="1"/>
</dbReference>
<dbReference type="InterPro" id="IPR014001">
    <property type="entry name" value="Helicase_ATP-bd"/>
</dbReference>
<dbReference type="Pfam" id="PF21280">
    <property type="entry name" value="Helicase_dom4_arc"/>
    <property type="match status" value="1"/>
</dbReference>
<dbReference type="GO" id="GO:0043138">
    <property type="term" value="F:3'-5' DNA helicase activity"/>
    <property type="evidence" value="ECO:0007669"/>
    <property type="project" value="UniProtKB-UniRule"/>
</dbReference>
<feature type="domain" description="Helicase ATP-binding" evidence="12">
    <location>
        <begin position="33"/>
        <end position="196"/>
    </location>
</feature>
<dbReference type="SUPFAM" id="SSF46785">
    <property type="entry name" value="Winged helix' DNA-binding domain"/>
    <property type="match status" value="1"/>
</dbReference>